<evidence type="ECO:0000256" key="2">
    <source>
        <dbReference type="ARBA" id="ARBA00022475"/>
    </source>
</evidence>
<feature type="transmembrane region" description="Helical" evidence="6">
    <location>
        <begin position="378"/>
        <end position="397"/>
    </location>
</feature>
<evidence type="ECO:0000256" key="6">
    <source>
        <dbReference type="SAM" id="Phobius"/>
    </source>
</evidence>
<dbReference type="SUPFAM" id="SSF103473">
    <property type="entry name" value="MFS general substrate transporter"/>
    <property type="match status" value="1"/>
</dbReference>
<accession>A0ABV8Q5I4</accession>
<name>A0ABV8Q5I4_9MICO</name>
<dbReference type="PANTHER" id="PTHR23513:SF6">
    <property type="entry name" value="MAJOR FACILITATOR SUPERFAMILY ASSOCIATED DOMAIN-CONTAINING PROTEIN"/>
    <property type="match status" value="1"/>
</dbReference>
<feature type="transmembrane region" description="Helical" evidence="6">
    <location>
        <begin position="317"/>
        <end position="341"/>
    </location>
</feature>
<keyword evidence="5 6" id="KW-0472">Membrane</keyword>
<feature type="transmembrane region" description="Helical" evidence="6">
    <location>
        <begin position="258"/>
        <end position="278"/>
    </location>
</feature>
<reference evidence="8" key="1">
    <citation type="journal article" date="2019" name="Int. J. Syst. Evol. Microbiol.">
        <title>The Global Catalogue of Microorganisms (GCM) 10K type strain sequencing project: providing services to taxonomists for standard genome sequencing and annotation.</title>
        <authorList>
            <consortium name="The Broad Institute Genomics Platform"/>
            <consortium name="The Broad Institute Genome Sequencing Center for Infectious Disease"/>
            <person name="Wu L."/>
            <person name="Ma J."/>
        </authorList>
    </citation>
    <scope>NUCLEOTIDE SEQUENCE [LARGE SCALE GENOMIC DNA]</scope>
    <source>
        <strain evidence="8">CGMCC 1.10363</strain>
    </source>
</reference>
<evidence type="ECO:0000313" key="8">
    <source>
        <dbReference type="Proteomes" id="UP001595900"/>
    </source>
</evidence>
<evidence type="ECO:0000256" key="3">
    <source>
        <dbReference type="ARBA" id="ARBA00022692"/>
    </source>
</evidence>
<feature type="transmembrane region" description="Helical" evidence="6">
    <location>
        <begin position="81"/>
        <end position="102"/>
    </location>
</feature>
<dbReference type="InterPro" id="IPR036259">
    <property type="entry name" value="MFS_trans_sf"/>
</dbReference>
<proteinExistence type="predicted"/>
<feature type="transmembrane region" description="Helical" evidence="6">
    <location>
        <begin position="48"/>
        <end position="69"/>
    </location>
</feature>
<gene>
    <name evidence="7" type="ORF">ACFOYW_04315</name>
</gene>
<dbReference type="Pfam" id="PF07690">
    <property type="entry name" value="MFS_1"/>
    <property type="match status" value="1"/>
</dbReference>
<dbReference type="Proteomes" id="UP001595900">
    <property type="component" value="Unassembled WGS sequence"/>
</dbReference>
<feature type="transmembrane region" description="Helical" evidence="6">
    <location>
        <begin position="353"/>
        <end position="372"/>
    </location>
</feature>
<evidence type="ECO:0000313" key="7">
    <source>
        <dbReference type="EMBL" id="MFC4242588.1"/>
    </source>
</evidence>
<evidence type="ECO:0000256" key="1">
    <source>
        <dbReference type="ARBA" id="ARBA00004651"/>
    </source>
</evidence>
<dbReference type="InterPro" id="IPR011701">
    <property type="entry name" value="MFS"/>
</dbReference>
<comment type="subcellular location">
    <subcellularLocation>
        <location evidence="1">Cell membrane</location>
        <topology evidence="1">Multi-pass membrane protein</topology>
    </subcellularLocation>
</comment>
<keyword evidence="8" id="KW-1185">Reference proteome</keyword>
<comment type="caution">
    <text evidence="7">The sequence shown here is derived from an EMBL/GenBank/DDBJ whole genome shotgun (WGS) entry which is preliminary data.</text>
</comment>
<dbReference type="RefSeq" id="WP_390227455.1">
    <property type="nucleotide sequence ID" value="NZ_JBHSCN010000003.1"/>
</dbReference>
<sequence>MTSTQPAPALWRNRPYLLLMSGKTTQLVGEGMGAFAAPLVAYSLTHSVVLAGLIAAVGEGGSLLATLPAGVIADRVDRRRLLIAASVFGTLLWASTGALAIAGRLTGWQLAIALFGVSVVTAVFNATETGAIRAVTRPEQLASAMAAIQGRSAVAQLMSGPIGGLLYAVARAAPFAAAAVGHAAVVACTWLVRAPLNGELSEARRGHPITQLAEGIRFFTAVPVLRTSLWLVMLINLTVNGALVAVNLELVQTHTAPLLIGLLDTVAGGVMLLGAVAAPALMKRYPAGRLAIVGLGAIAAGFLGMAVAHSYGGYVGFMAVACVLIPVVNSGIGGYITAIVPDALQGRVGSVNSLGYLAVAPIAPVVASIALAGLGIAGTLWCFAIGLAAGVVAMTLVPEIRRIGKPDSWGDDAIEWPRA</sequence>
<keyword evidence="2" id="KW-1003">Cell membrane</keyword>
<keyword evidence="3 6" id="KW-0812">Transmembrane</keyword>
<feature type="transmembrane region" description="Helical" evidence="6">
    <location>
        <begin position="108"/>
        <end position="127"/>
    </location>
</feature>
<dbReference type="Gene3D" id="1.20.1250.20">
    <property type="entry name" value="MFS general substrate transporter like domains"/>
    <property type="match status" value="1"/>
</dbReference>
<keyword evidence="4 6" id="KW-1133">Transmembrane helix</keyword>
<feature type="transmembrane region" description="Helical" evidence="6">
    <location>
        <begin position="227"/>
        <end position="246"/>
    </location>
</feature>
<dbReference type="CDD" id="cd06173">
    <property type="entry name" value="MFS_MefA_like"/>
    <property type="match status" value="1"/>
</dbReference>
<evidence type="ECO:0000256" key="5">
    <source>
        <dbReference type="ARBA" id="ARBA00023136"/>
    </source>
</evidence>
<dbReference type="EMBL" id="JBHSCN010000003">
    <property type="protein sequence ID" value="MFC4242588.1"/>
    <property type="molecule type" value="Genomic_DNA"/>
</dbReference>
<feature type="transmembrane region" description="Helical" evidence="6">
    <location>
        <begin position="290"/>
        <end position="311"/>
    </location>
</feature>
<organism evidence="7 8">
    <name type="scientific">Gryllotalpicola reticulitermitis</name>
    <dbReference type="NCBI Taxonomy" id="1184153"/>
    <lineage>
        <taxon>Bacteria</taxon>
        <taxon>Bacillati</taxon>
        <taxon>Actinomycetota</taxon>
        <taxon>Actinomycetes</taxon>
        <taxon>Micrococcales</taxon>
        <taxon>Microbacteriaceae</taxon>
        <taxon>Gryllotalpicola</taxon>
    </lineage>
</organism>
<dbReference type="PANTHER" id="PTHR23513">
    <property type="entry name" value="INTEGRAL MEMBRANE EFFLUX PROTEIN-RELATED"/>
    <property type="match status" value="1"/>
</dbReference>
<evidence type="ECO:0000256" key="4">
    <source>
        <dbReference type="ARBA" id="ARBA00022989"/>
    </source>
</evidence>
<protein>
    <submittedName>
        <fullName evidence="7">MFS transporter</fullName>
    </submittedName>
</protein>